<gene>
    <name evidence="2" type="ORF">S01H1_11893</name>
</gene>
<dbReference type="EMBL" id="BARS01006081">
    <property type="protein sequence ID" value="GAF82962.1"/>
    <property type="molecule type" value="Genomic_DNA"/>
</dbReference>
<feature type="region of interest" description="Disordered" evidence="1">
    <location>
        <begin position="35"/>
        <end position="56"/>
    </location>
</feature>
<comment type="caution">
    <text evidence="2">The sequence shown here is derived from an EMBL/GenBank/DDBJ whole genome shotgun (WGS) entry which is preliminary data.</text>
</comment>
<sequence>MANDYIPRPDAQFHAWRNNVGTYLNGHLADSGLATAVMGPRSGPRSASPKRDLALPPTDPSELSFLSVDVRAPCVVDYLAEDAGQTAHYMLHWGGTTGEKGPWNQTARSPVGRKMVHQDAGYAATRNRDVFG</sequence>
<organism evidence="2">
    <name type="scientific">marine sediment metagenome</name>
    <dbReference type="NCBI Taxonomy" id="412755"/>
    <lineage>
        <taxon>unclassified sequences</taxon>
        <taxon>metagenomes</taxon>
        <taxon>ecological metagenomes</taxon>
    </lineage>
</organism>
<accession>X0T496</accession>
<protein>
    <submittedName>
        <fullName evidence="2">Uncharacterized protein</fullName>
    </submittedName>
</protein>
<evidence type="ECO:0000256" key="1">
    <source>
        <dbReference type="SAM" id="MobiDB-lite"/>
    </source>
</evidence>
<evidence type="ECO:0000313" key="2">
    <source>
        <dbReference type="EMBL" id="GAF82962.1"/>
    </source>
</evidence>
<name>X0T496_9ZZZZ</name>
<proteinExistence type="predicted"/>
<dbReference type="AlphaFoldDB" id="X0T496"/>
<reference evidence="2" key="1">
    <citation type="journal article" date="2014" name="Front. Microbiol.">
        <title>High frequency of phylogenetically diverse reductive dehalogenase-homologous genes in deep subseafloor sedimentary metagenomes.</title>
        <authorList>
            <person name="Kawai M."/>
            <person name="Futagami T."/>
            <person name="Toyoda A."/>
            <person name="Takaki Y."/>
            <person name="Nishi S."/>
            <person name="Hori S."/>
            <person name="Arai W."/>
            <person name="Tsubouchi T."/>
            <person name="Morono Y."/>
            <person name="Uchiyama I."/>
            <person name="Ito T."/>
            <person name="Fujiyama A."/>
            <person name="Inagaki F."/>
            <person name="Takami H."/>
        </authorList>
    </citation>
    <scope>NUCLEOTIDE SEQUENCE</scope>
    <source>
        <strain evidence="2">Expedition CK06-06</strain>
    </source>
</reference>